<dbReference type="Gene3D" id="3.20.20.150">
    <property type="entry name" value="Divalent-metal-dependent TIM barrel enzymes"/>
    <property type="match status" value="1"/>
</dbReference>
<dbReference type="Proteomes" id="UP000236723">
    <property type="component" value="Unassembled WGS sequence"/>
</dbReference>
<reference evidence="3" key="1">
    <citation type="submission" date="2016-10" db="EMBL/GenBank/DDBJ databases">
        <authorList>
            <person name="Varghese N."/>
            <person name="Submissions S."/>
        </authorList>
    </citation>
    <scope>NUCLEOTIDE SEQUENCE [LARGE SCALE GENOMIC DNA]</scope>
    <source>
        <strain evidence="3">DSM 43163</strain>
    </source>
</reference>
<evidence type="ECO:0000259" key="1">
    <source>
        <dbReference type="Pfam" id="PF01261"/>
    </source>
</evidence>
<gene>
    <name evidence="2" type="ORF">SAMN04489712_104234</name>
</gene>
<dbReference type="SUPFAM" id="SSF51658">
    <property type="entry name" value="Xylose isomerase-like"/>
    <property type="match status" value="1"/>
</dbReference>
<keyword evidence="3" id="KW-1185">Reference proteome</keyword>
<organism evidence="2 3">
    <name type="scientific">Thermomonospora echinospora</name>
    <dbReference type="NCBI Taxonomy" id="1992"/>
    <lineage>
        <taxon>Bacteria</taxon>
        <taxon>Bacillati</taxon>
        <taxon>Actinomycetota</taxon>
        <taxon>Actinomycetes</taxon>
        <taxon>Streptosporangiales</taxon>
        <taxon>Thermomonosporaceae</taxon>
        <taxon>Thermomonospora</taxon>
    </lineage>
</organism>
<keyword evidence="2" id="KW-0413">Isomerase</keyword>
<accession>A0A1H5YZ37</accession>
<dbReference type="RefSeq" id="WP_103937689.1">
    <property type="nucleotide sequence ID" value="NZ_FNVO01000004.1"/>
</dbReference>
<evidence type="ECO:0000313" key="2">
    <source>
        <dbReference type="EMBL" id="SEG28705.1"/>
    </source>
</evidence>
<name>A0A1H5YZ37_9ACTN</name>
<dbReference type="NCBIfam" id="NF035939">
    <property type="entry name" value="TIM_EboE"/>
    <property type="match status" value="1"/>
</dbReference>
<feature type="domain" description="Xylose isomerase-like TIM barrel" evidence="1">
    <location>
        <begin position="62"/>
        <end position="240"/>
    </location>
</feature>
<dbReference type="OrthoDB" id="9785907at2"/>
<protein>
    <submittedName>
        <fullName evidence="2">Xylose isomerase-like TIM barrel</fullName>
    </submittedName>
</protein>
<evidence type="ECO:0000313" key="3">
    <source>
        <dbReference type="Proteomes" id="UP000236723"/>
    </source>
</evidence>
<dbReference type="InterPro" id="IPR013022">
    <property type="entry name" value="Xyl_isomerase-like_TIM-brl"/>
</dbReference>
<dbReference type="AlphaFoldDB" id="A0A1H5YZ37"/>
<proteinExistence type="predicted"/>
<dbReference type="EMBL" id="FNVO01000004">
    <property type="protein sequence ID" value="SEG28705.1"/>
    <property type="molecule type" value="Genomic_DNA"/>
</dbReference>
<dbReference type="GO" id="GO:0016853">
    <property type="term" value="F:isomerase activity"/>
    <property type="evidence" value="ECO:0007669"/>
    <property type="project" value="UniProtKB-KW"/>
</dbReference>
<dbReference type="InterPro" id="IPR036237">
    <property type="entry name" value="Xyl_isomerase-like_sf"/>
</dbReference>
<dbReference type="Pfam" id="PF01261">
    <property type="entry name" value="AP_endonuc_2"/>
    <property type="match status" value="1"/>
</dbReference>
<sequence length="383" mass="42700">MRFRHRDGTLVHVAYCTNVHPAEDLDGVIAQFTRYARPIRDRLGVRRLGVGLWLARSVADTLTADPGELLRLRRAVDKAGLEVVTLNGFPYQGFQTEVVKYDVYHPDWTQPERMRYTLDLARILLRLLPDDVTRGSISTLPLAWREPWSRAQDAMAQRRQDRLNRELTALASATGKTIRVAFEPEPGCLVETTAQAAEHLMGGARFLGVCLDACHLAVAFEEPAAALDRLAAADLPVVKLQASCALQADRPADPATREALAAFVEPRFLHQTRERGVPYGTDDLDAALDGGLPGEHEWRVHFHVPLHAEYTGPLRTTRPVLTDTLETLFGGDRALTDHVEVETYTWDVLPGRSLTKEALIEGIAAELAWTRDQLVRLGLKEEN</sequence>